<dbReference type="AlphaFoldDB" id="A0A8J7F504"/>
<gene>
    <name evidence="1" type="ORF">IQ247_21735</name>
</gene>
<protein>
    <submittedName>
        <fullName evidence="1">Uncharacterized protein</fullName>
    </submittedName>
</protein>
<reference evidence="1" key="1">
    <citation type="submission" date="2020-10" db="EMBL/GenBank/DDBJ databases">
        <authorList>
            <person name="Castelo-Branco R."/>
            <person name="Eusebio N."/>
            <person name="Adriana R."/>
            <person name="Vieira A."/>
            <person name="Brugerolle De Fraissinette N."/>
            <person name="Rezende De Castro R."/>
            <person name="Schneider M.P."/>
            <person name="Vasconcelos V."/>
            <person name="Leao P.N."/>
        </authorList>
    </citation>
    <scope>NUCLEOTIDE SEQUENCE</scope>
    <source>
        <strain evidence="1">LEGE 06105</strain>
    </source>
</reference>
<organism evidence="1 2">
    <name type="scientific">Plectonema cf. radiosum LEGE 06105</name>
    <dbReference type="NCBI Taxonomy" id="945769"/>
    <lineage>
        <taxon>Bacteria</taxon>
        <taxon>Bacillati</taxon>
        <taxon>Cyanobacteriota</taxon>
        <taxon>Cyanophyceae</taxon>
        <taxon>Oscillatoriophycideae</taxon>
        <taxon>Oscillatoriales</taxon>
        <taxon>Microcoleaceae</taxon>
        <taxon>Plectonema</taxon>
    </lineage>
</organism>
<comment type="caution">
    <text evidence="1">The sequence shown here is derived from an EMBL/GenBank/DDBJ whole genome shotgun (WGS) entry which is preliminary data.</text>
</comment>
<evidence type="ECO:0000313" key="2">
    <source>
        <dbReference type="Proteomes" id="UP000620559"/>
    </source>
</evidence>
<proteinExistence type="predicted"/>
<dbReference type="EMBL" id="JADEWL010000092">
    <property type="protein sequence ID" value="MBE9215250.1"/>
    <property type="molecule type" value="Genomic_DNA"/>
</dbReference>
<dbReference type="RefSeq" id="WP_193923274.1">
    <property type="nucleotide sequence ID" value="NZ_JADEWL010000092.1"/>
</dbReference>
<name>A0A8J7F504_9CYAN</name>
<dbReference type="Proteomes" id="UP000620559">
    <property type="component" value="Unassembled WGS sequence"/>
</dbReference>
<keyword evidence="2" id="KW-1185">Reference proteome</keyword>
<evidence type="ECO:0000313" key="1">
    <source>
        <dbReference type="EMBL" id="MBE9215250.1"/>
    </source>
</evidence>
<sequence>MAITELFIIKLIQLLDWMMTLPKELEIACNREIRQYEEQPMPYITTFERFGMLETLRENIIEVLEVRFGEVPADLIAQINELGDIEDMSGLKQLHKQAVTINSLEEFEQILPKS</sequence>
<accession>A0A8J7F504</accession>